<protein>
    <submittedName>
        <fullName evidence="1">Uncharacterized protein</fullName>
    </submittedName>
</protein>
<dbReference type="EMBL" id="CM047910">
    <property type="protein sequence ID" value="KAJ0075846.1"/>
    <property type="molecule type" value="Genomic_DNA"/>
</dbReference>
<proteinExistence type="predicted"/>
<gene>
    <name evidence="1" type="ORF">Patl1_33316</name>
</gene>
<name>A0ACC0ZRK7_9ROSI</name>
<evidence type="ECO:0000313" key="1">
    <source>
        <dbReference type="EMBL" id="KAJ0075846.1"/>
    </source>
</evidence>
<evidence type="ECO:0000313" key="2">
    <source>
        <dbReference type="Proteomes" id="UP001164250"/>
    </source>
</evidence>
<comment type="caution">
    <text evidence="1">The sequence shown here is derived from an EMBL/GenBank/DDBJ whole genome shotgun (WGS) entry which is preliminary data.</text>
</comment>
<organism evidence="1 2">
    <name type="scientific">Pistacia atlantica</name>
    <dbReference type="NCBI Taxonomy" id="434234"/>
    <lineage>
        <taxon>Eukaryota</taxon>
        <taxon>Viridiplantae</taxon>
        <taxon>Streptophyta</taxon>
        <taxon>Embryophyta</taxon>
        <taxon>Tracheophyta</taxon>
        <taxon>Spermatophyta</taxon>
        <taxon>Magnoliopsida</taxon>
        <taxon>eudicotyledons</taxon>
        <taxon>Gunneridae</taxon>
        <taxon>Pentapetalae</taxon>
        <taxon>rosids</taxon>
        <taxon>malvids</taxon>
        <taxon>Sapindales</taxon>
        <taxon>Anacardiaceae</taxon>
        <taxon>Pistacia</taxon>
    </lineage>
</organism>
<dbReference type="Proteomes" id="UP001164250">
    <property type="component" value="Chromosome 15"/>
</dbReference>
<reference evidence="2" key="1">
    <citation type="journal article" date="2023" name="G3 (Bethesda)">
        <title>Genome assembly and association tests identify interacting loci associated with vigor, precocity, and sex in interspecific pistachio rootstocks.</title>
        <authorList>
            <person name="Palmer W."/>
            <person name="Jacygrad E."/>
            <person name="Sagayaradj S."/>
            <person name="Cavanaugh K."/>
            <person name="Han R."/>
            <person name="Bertier L."/>
            <person name="Beede B."/>
            <person name="Kafkas S."/>
            <person name="Golino D."/>
            <person name="Preece J."/>
            <person name="Michelmore R."/>
        </authorList>
    </citation>
    <scope>NUCLEOTIDE SEQUENCE [LARGE SCALE GENOMIC DNA]</scope>
</reference>
<keyword evidence="2" id="KW-1185">Reference proteome</keyword>
<accession>A0ACC0ZRK7</accession>
<sequence>MAMKVAEAAGNQLHILYVGKRNITEQISKNISTIMKEKLSHSLQDVFQCLRDFDLWKRHMNGKDFLITLNHNLPKSLLIRVMESPHMDNMEVLKALTYAEKDQLPLQEHGSSKVESQYKVVWIPVVDKSTQWTQAKQHEFENHQSSMPWKFTGTAAVVAKAVKIPLEILYVGQSNLKIEIHSNISSIINQEKLNHAFQGLHLVWFLWVWLENMLNSKKQLGCTVENDPVMQKIDTMLSYDKSNRGWAVFWKESAMAMAMAESKSILLENQLPLLECATKRKMAEENYICFCGGENIDWIRNFTATAQKVAEATGIQLQILYIGKSSPKDQIRKIISTITVEKLSHSLQTSLRGSTMTMAKSEIILQCSRDFGLCSEGIDLCDEKECVVPHFRLGGCRRRAIHAKVNVYRVSSASNNDRESVRSGVDPNYGQHLGGMALERRDLANRVLSRLYNYSHSHFDISTAHKVAEVACIRLKILYVGKSNSKKQVCKNIYTITVEKLSHSLQDYHQVWFFWERL</sequence>